<dbReference type="SMART" id="SM00047">
    <property type="entry name" value="LYZ2"/>
    <property type="match status" value="1"/>
</dbReference>
<gene>
    <name evidence="8" type="ORF">FRY97_17905</name>
</gene>
<proteinExistence type="predicted"/>
<feature type="domain" description="LysM" evidence="7">
    <location>
        <begin position="446"/>
        <end position="489"/>
    </location>
</feature>
<accession>A0A5C6RH07</accession>
<dbReference type="Gene3D" id="1.10.530.10">
    <property type="match status" value="1"/>
</dbReference>
<evidence type="ECO:0000256" key="5">
    <source>
        <dbReference type="SAM" id="MobiDB-lite"/>
    </source>
</evidence>
<dbReference type="GO" id="GO:0004040">
    <property type="term" value="F:amidase activity"/>
    <property type="evidence" value="ECO:0007669"/>
    <property type="project" value="InterPro"/>
</dbReference>
<evidence type="ECO:0000256" key="2">
    <source>
        <dbReference type="ARBA" id="ARBA00022638"/>
    </source>
</evidence>
<dbReference type="Pfam" id="PF01476">
    <property type="entry name" value="LysM"/>
    <property type="match status" value="2"/>
</dbReference>
<protein>
    <recommendedName>
        <fullName evidence="4">Peptidoglycan hydrolase</fullName>
    </recommendedName>
</protein>
<dbReference type="Proteomes" id="UP000321580">
    <property type="component" value="Unassembled WGS sequence"/>
</dbReference>
<keyword evidence="9" id="KW-1185">Reference proteome</keyword>
<dbReference type="GO" id="GO:0042742">
    <property type="term" value="P:defense response to bacterium"/>
    <property type="evidence" value="ECO:0007669"/>
    <property type="project" value="UniProtKB-KW"/>
</dbReference>
<feature type="compositionally biased region" description="Acidic residues" evidence="5">
    <location>
        <begin position="368"/>
        <end position="386"/>
    </location>
</feature>
<dbReference type="InterPro" id="IPR036779">
    <property type="entry name" value="LysM_dom_sf"/>
</dbReference>
<feature type="region of interest" description="Disordered" evidence="5">
    <location>
        <begin position="325"/>
        <end position="442"/>
    </location>
</feature>
<dbReference type="SUPFAM" id="SSF54106">
    <property type="entry name" value="LysM domain"/>
    <property type="match status" value="2"/>
</dbReference>
<feature type="compositionally biased region" description="Pro residues" evidence="5">
    <location>
        <begin position="352"/>
        <end position="364"/>
    </location>
</feature>
<dbReference type="Pfam" id="PF01832">
    <property type="entry name" value="Glucosaminidase"/>
    <property type="match status" value="1"/>
</dbReference>
<evidence type="ECO:0000256" key="4">
    <source>
        <dbReference type="ARBA" id="ARBA00032108"/>
    </source>
</evidence>
<feature type="domain" description="LysM" evidence="7">
    <location>
        <begin position="277"/>
        <end position="321"/>
    </location>
</feature>
<dbReference type="PROSITE" id="PS51782">
    <property type="entry name" value="LYSM"/>
    <property type="match status" value="2"/>
</dbReference>
<evidence type="ECO:0000256" key="6">
    <source>
        <dbReference type="SAM" id="SignalP"/>
    </source>
</evidence>
<feature type="signal peptide" evidence="6">
    <location>
        <begin position="1"/>
        <end position="21"/>
    </location>
</feature>
<keyword evidence="3" id="KW-0378">Hydrolase</keyword>
<evidence type="ECO:0000259" key="7">
    <source>
        <dbReference type="PROSITE" id="PS51782"/>
    </source>
</evidence>
<dbReference type="AlphaFoldDB" id="A0A5C6RH07"/>
<dbReference type="InterPro" id="IPR018392">
    <property type="entry name" value="LysM"/>
</dbReference>
<dbReference type="EMBL" id="VOOR01000049">
    <property type="protein sequence ID" value="TXB61656.1"/>
    <property type="molecule type" value="Genomic_DNA"/>
</dbReference>
<dbReference type="GO" id="GO:0031640">
    <property type="term" value="P:killing of cells of another organism"/>
    <property type="evidence" value="ECO:0007669"/>
    <property type="project" value="UniProtKB-KW"/>
</dbReference>
<dbReference type="PANTHER" id="PTHR33308:SF9">
    <property type="entry name" value="PEPTIDOGLYCAN HYDROLASE FLGJ"/>
    <property type="match status" value="1"/>
</dbReference>
<dbReference type="PANTHER" id="PTHR33308">
    <property type="entry name" value="PEPTIDOGLYCAN HYDROLASE FLGJ"/>
    <property type="match status" value="1"/>
</dbReference>
<organism evidence="8 9">
    <name type="scientific">Phaeodactylibacter luteus</name>
    <dbReference type="NCBI Taxonomy" id="1564516"/>
    <lineage>
        <taxon>Bacteria</taxon>
        <taxon>Pseudomonadati</taxon>
        <taxon>Bacteroidota</taxon>
        <taxon>Saprospiria</taxon>
        <taxon>Saprospirales</taxon>
        <taxon>Haliscomenobacteraceae</taxon>
        <taxon>Phaeodactylibacter</taxon>
    </lineage>
</organism>
<evidence type="ECO:0000256" key="1">
    <source>
        <dbReference type="ARBA" id="ARBA00022529"/>
    </source>
</evidence>
<dbReference type="InterPro" id="IPR002901">
    <property type="entry name" value="MGlyc_endo_b_GlcNAc-like_dom"/>
</dbReference>
<keyword evidence="6" id="KW-0732">Signal</keyword>
<sequence length="490" mass="54608">MKRIQLLGTLCLLLSLTALQAQGNAHQEYIERFKEIAIREMERAGIPASIKLAQGILESAGGGSELARRANNHFGIKCGSAWDGKKYYKKDDDYNDRGELIESCFRHYKNPDASYIAHSEFLRDPRKQYRYGFLFRLDPTDYKGWARGLKQAGYATSATYSIKLIDIIERYDLHRYDLLSSTDVIAGGTTVPGLGDEGFDDSNAPTVIPGLVFRNNDVQYALAAEGETLQNVALRTGTDLARIVGYNESRYTRNQPLPQGTVVYVQPKRNSFRGKRQWHYVKEGETLFSISQLYGIDLGRLIRRNQLEEGQMPVVGERLKIRGWNVSDPPRIQSEGPTAPQPPKDDELNFPKPEPPVITEPSPRPIVVEDEEFDLDDGFDFSDDLLDPITPEGSAPWTSGTPQEPGEPVSPVVPDFPDTGFGNNNGGVTTPPVQPEEPATPAATQNYHTVAKGDTLYNISRRYSLSVDQLKALNNLSGNTIFIGQQLRVK</sequence>
<keyword evidence="2" id="KW-0081">Bacteriolytic enzyme</keyword>
<keyword evidence="1" id="KW-0929">Antimicrobial</keyword>
<feature type="chain" id="PRO_5022962625" description="Peptidoglycan hydrolase" evidence="6">
    <location>
        <begin position="22"/>
        <end position="490"/>
    </location>
</feature>
<evidence type="ECO:0000313" key="8">
    <source>
        <dbReference type="EMBL" id="TXB61656.1"/>
    </source>
</evidence>
<dbReference type="CDD" id="cd00118">
    <property type="entry name" value="LysM"/>
    <property type="match status" value="2"/>
</dbReference>
<name>A0A5C6RH07_9BACT</name>
<evidence type="ECO:0000313" key="9">
    <source>
        <dbReference type="Proteomes" id="UP000321580"/>
    </source>
</evidence>
<evidence type="ECO:0000256" key="3">
    <source>
        <dbReference type="ARBA" id="ARBA00022801"/>
    </source>
</evidence>
<reference evidence="8 9" key="1">
    <citation type="submission" date="2019-08" db="EMBL/GenBank/DDBJ databases">
        <title>Genome of Phaeodactylibacter luteus.</title>
        <authorList>
            <person name="Bowman J.P."/>
        </authorList>
    </citation>
    <scope>NUCLEOTIDE SEQUENCE [LARGE SCALE GENOMIC DNA]</scope>
    <source>
        <strain evidence="8 9">KCTC 42180</strain>
    </source>
</reference>
<dbReference type="InterPro" id="IPR051056">
    <property type="entry name" value="Glycosyl_Hydrolase_73"/>
</dbReference>
<dbReference type="Gene3D" id="3.10.350.10">
    <property type="entry name" value="LysM domain"/>
    <property type="match status" value="2"/>
</dbReference>
<dbReference type="SMART" id="SM00257">
    <property type="entry name" value="LysM"/>
    <property type="match status" value="2"/>
</dbReference>
<dbReference type="RefSeq" id="WP_147168943.1">
    <property type="nucleotide sequence ID" value="NZ_VOOR01000049.1"/>
</dbReference>
<dbReference type="OrthoDB" id="977752at2"/>
<comment type="caution">
    <text evidence="8">The sequence shown here is derived from an EMBL/GenBank/DDBJ whole genome shotgun (WGS) entry which is preliminary data.</text>
</comment>